<protein>
    <submittedName>
        <fullName evidence="1">Uncharacterized protein</fullName>
    </submittedName>
</protein>
<accession>A0A6A0BE69</accession>
<keyword evidence="2" id="KW-1185">Reference proteome</keyword>
<dbReference type="EMBL" id="BLLI01000050">
    <property type="protein sequence ID" value="GFH42993.1"/>
    <property type="molecule type" value="Genomic_DNA"/>
</dbReference>
<dbReference type="RefSeq" id="WP_172209435.1">
    <property type="nucleotide sequence ID" value="NZ_BLLI01000050.1"/>
</dbReference>
<proteinExistence type="predicted"/>
<evidence type="ECO:0000313" key="2">
    <source>
        <dbReference type="Proteomes" id="UP000480303"/>
    </source>
</evidence>
<evidence type="ECO:0000313" key="1">
    <source>
        <dbReference type="EMBL" id="GFH42993.1"/>
    </source>
</evidence>
<dbReference type="Proteomes" id="UP000480303">
    <property type="component" value="Unassembled WGS sequence"/>
</dbReference>
<gene>
    <name evidence="1" type="ORF">Hs30E_15440</name>
</gene>
<sequence length="371" mass="42161">MAEMLNRARKLSQTEAGRFLQFAVAVGLDVASNIPKEQVVKLVTTNPGAINGVSNFVSGAISANEFIEGKLVGQTVFKHLNPVETASMIVNPLQVAVYVQNMQQQQQLEESLSAIYEQVTELKDMEMAKLYGRLEMMFENVNNVQKNYLQIITIETEKKMAHEKLIDYRDDLIATAKQAQRMMDTALEQSVKDLSDFSELLKKLREWREIETSALKTLYMAAGIRISLLDNPDELLEFIKNEYLDQFAKSDLHLETVLEKLDAYGDKFKIKKRVNRKRKSVSFMPKKFGVVIGKKSFTIEGIGKKIDKATEVVVNATSEKAGYALNGGFKWSDKKIDEKIVPLIEYIQASDLEIKEETEIYIDAENNVYLY</sequence>
<reference evidence="1 2" key="1">
    <citation type="submission" date="2020-02" db="EMBL/GenBank/DDBJ databases">
        <title>Draft genome sequence of Lactococcus sp. Hs30E4-3.</title>
        <authorList>
            <person name="Noda S."/>
            <person name="Yuki M."/>
            <person name="Ohkuma M."/>
        </authorList>
    </citation>
    <scope>NUCLEOTIDE SEQUENCE [LARGE SCALE GENOMIC DNA]</scope>
    <source>
        <strain evidence="1 2">Hs30E4-3</strain>
    </source>
</reference>
<organism evidence="1 2">
    <name type="scientific">Pseudolactococcus hodotermopsidis</name>
    <dbReference type="NCBI Taxonomy" id="2709157"/>
    <lineage>
        <taxon>Bacteria</taxon>
        <taxon>Bacillati</taxon>
        <taxon>Bacillota</taxon>
        <taxon>Bacilli</taxon>
        <taxon>Lactobacillales</taxon>
        <taxon>Streptococcaceae</taxon>
        <taxon>Pseudolactococcus</taxon>
    </lineage>
</organism>
<comment type="caution">
    <text evidence="1">The sequence shown here is derived from an EMBL/GenBank/DDBJ whole genome shotgun (WGS) entry which is preliminary data.</text>
</comment>
<dbReference type="AlphaFoldDB" id="A0A6A0BE69"/>
<name>A0A6A0BE69_9LACT</name>